<comment type="caution">
    <text evidence="1">The sequence shown here is derived from an EMBL/GenBank/DDBJ whole genome shotgun (WGS) entry which is preliminary data.</text>
</comment>
<gene>
    <name evidence="1" type="ORF">CLCOL_24460</name>
</gene>
<keyword evidence="2" id="KW-1185">Reference proteome</keyword>
<dbReference type="PIRSF" id="PIRSF011474">
    <property type="entry name" value="Glucitol_operon_activator"/>
    <property type="match status" value="1"/>
</dbReference>
<name>A0A151AIB9_9CLOT</name>
<dbReference type="Proteomes" id="UP000075374">
    <property type="component" value="Unassembled WGS sequence"/>
</dbReference>
<evidence type="ECO:0000313" key="1">
    <source>
        <dbReference type="EMBL" id="KYH27325.1"/>
    </source>
</evidence>
<dbReference type="AlphaFoldDB" id="A0A151AIB9"/>
<dbReference type="EMBL" id="LTBB01000018">
    <property type="protein sequence ID" value="KYH27325.1"/>
    <property type="molecule type" value="Genomic_DNA"/>
</dbReference>
<protein>
    <submittedName>
        <fullName evidence="1">DNA-binding transcriptional activator GutM</fullName>
    </submittedName>
</protein>
<proteinExistence type="predicted"/>
<dbReference type="STRING" id="1121305.CLCOL_24460"/>
<reference evidence="1 2" key="1">
    <citation type="submission" date="2016-02" db="EMBL/GenBank/DDBJ databases">
        <title>Genome sequence of Clostridium colicanis DSM 13634.</title>
        <authorList>
            <person name="Poehlein A."/>
            <person name="Daniel R."/>
        </authorList>
    </citation>
    <scope>NUCLEOTIDE SEQUENCE [LARGE SCALE GENOMIC DNA]</scope>
    <source>
        <strain evidence="1 2">DSM 13634</strain>
    </source>
</reference>
<keyword evidence="1" id="KW-0238">DNA-binding</keyword>
<dbReference type="Pfam" id="PF06923">
    <property type="entry name" value="GutM"/>
    <property type="match status" value="1"/>
</dbReference>
<dbReference type="RefSeq" id="WP_061859213.1">
    <property type="nucleotide sequence ID" value="NZ_LTBB01000018.1"/>
</dbReference>
<evidence type="ECO:0000313" key="2">
    <source>
        <dbReference type="Proteomes" id="UP000075374"/>
    </source>
</evidence>
<sequence length="148" mass="17008">MKFEFMVLFSLIVLGAFALQSYLAFKQIKHFSKEYEKMRREGKVAIGKCPGKIQSGTIILFALDDFGRIRYGKKVQGTTVLAKFRDFNKFNGRKISEITLEDSEMKNELKITRKAVMNAVENYNAFMSGKSISEKKTPFGQLYDKLVH</sequence>
<dbReference type="GO" id="GO:0003677">
    <property type="term" value="F:DNA binding"/>
    <property type="evidence" value="ECO:0007669"/>
    <property type="project" value="UniProtKB-KW"/>
</dbReference>
<dbReference type="InterPro" id="IPR009693">
    <property type="entry name" value="Glucitol_operon_activator"/>
</dbReference>
<dbReference type="PATRIC" id="fig|1121305.3.peg.2430"/>
<accession>A0A151AIB9</accession>
<organism evidence="1 2">
    <name type="scientific">Clostridium colicanis DSM 13634</name>
    <dbReference type="NCBI Taxonomy" id="1121305"/>
    <lineage>
        <taxon>Bacteria</taxon>
        <taxon>Bacillati</taxon>
        <taxon>Bacillota</taxon>
        <taxon>Clostridia</taxon>
        <taxon>Eubacteriales</taxon>
        <taxon>Clostridiaceae</taxon>
        <taxon>Clostridium</taxon>
    </lineage>
</organism>